<dbReference type="PANTHER" id="PTHR38011">
    <property type="entry name" value="DIHYDROFOLATE REDUCTASE FAMILY PROTEIN (AFU_ORTHOLOGUE AFUA_8G06820)"/>
    <property type="match status" value="1"/>
</dbReference>
<protein>
    <submittedName>
        <fullName evidence="2">Probable riboflavin biosynthesis</fullName>
    </submittedName>
</protein>
<dbReference type="SUPFAM" id="SSF53597">
    <property type="entry name" value="Dihydrofolate reductase-like"/>
    <property type="match status" value="1"/>
</dbReference>
<dbReference type="InterPro" id="IPR002734">
    <property type="entry name" value="RibDG_C"/>
</dbReference>
<organism evidence="2 3">
    <name type="scientific">Acholeplasma brassicae</name>
    <dbReference type="NCBI Taxonomy" id="61635"/>
    <lineage>
        <taxon>Bacteria</taxon>
        <taxon>Bacillati</taxon>
        <taxon>Mycoplasmatota</taxon>
        <taxon>Mollicutes</taxon>
        <taxon>Acholeplasmatales</taxon>
        <taxon>Acholeplasmataceae</taxon>
        <taxon>Acholeplasma</taxon>
    </lineage>
</organism>
<dbReference type="KEGG" id="abra:BN85310890"/>
<dbReference type="GO" id="GO:0008703">
    <property type="term" value="F:5-amino-6-(5-phosphoribosylamino)uracil reductase activity"/>
    <property type="evidence" value="ECO:0007669"/>
    <property type="project" value="InterPro"/>
</dbReference>
<keyword evidence="3" id="KW-1185">Reference proteome</keyword>
<dbReference type="Proteomes" id="UP000032737">
    <property type="component" value="Chromosome"/>
</dbReference>
<dbReference type="GO" id="GO:0009231">
    <property type="term" value="P:riboflavin biosynthetic process"/>
    <property type="evidence" value="ECO:0007669"/>
    <property type="project" value="InterPro"/>
</dbReference>
<evidence type="ECO:0000259" key="1">
    <source>
        <dbReference type="Pfam" id="PF01872"/>
    </source>
</evidence>
<feature type="domain" description="Bacterial bifunctional deaminase-reductase C-terminal" evidence="1">
    <location>
        <begin position="2"/>
        <end position="164"/>
    </location>
</feature>
<dbReference type="RefSeq" id="WP_030004970.1">
    <property type="nucleotide sequence ID" value="NC_022549.1"/>
</dbReference>
<reference evidence="2 3" key="1">
    <citation type="journal article" date="2013" name="J. Mol. Microbiol. Biotechnol.">
        <title>Analysis of the Complete Genomes of Acholeplasma brassicae , A. palmae and A. laidlawii and Their Comparison to the Obligate Parasites from ' Candidatus Phytoplasma'.</title>
        <authorList>
            <person name="Kube M."/>
            <person name="Siewert C."/>
            <person name="Migdoll A.M."/>
            <person name="Duduk B."/>
            <person name="Holz S."/>
            <person name="Rabus R."/>
            <person name="Seemuller E."/>
            <person name="Mitrovic J."/>
            <person name="Muller I."/>
            <person name="Buttner C."/>
            <person name="Reinhardt R."/>
        </authorList>
    </citation>
    <scope>NUCLEOTIDE SEQUENCE [LARGE SCALE GENOMIC DNA]</scope>
    <source>
        <strain evidence="3">0502</strain>
    </source>
</reference>
<name>U4KP45_9MOLU</name>
<dbReference type="STRING" id="61635.BN85310890"/>
<dbReference type="EMBL" id="FO681348">
    <property type="protein sequence ID" value="CCV66110.1"/>
    <property type="molecule type" value="Genomic_DNA"/>
</dbReference>
<evidence type="ECO:0000313" key="3">
    <source>
        <dbReference type="Proteomes" id="UP000032737"/>
    </source>
</evidence>
<dbReference type="Gene3D" id="3.40.430.10">
    <property type="entry name" value="Dihydrofolate Reductase, subunit A"/>
    <property type="match status" value="1"/>
</dbReference>
<evidence type="ECO:0000313" key="2">
    <source>
        <dbReference type="EMBL" id="CCV66110.1"/>
    </source>
</evidence>
<sequence>MRKLILYISMSLDGYLADANYGVSFLEGDGSTPNDTGTYPAFIEKIDTIIMGYRTYHQVQTELSPNVWPYEKQLTYVLTHKNLTDGTNVKFINTPSIDFFNQLKTQKGKDVFLCGGAEIVKYCYDLGVIDEFRIAIIPVILGNGIKLFLPTEGQTKLSLKQVITYNGITEIIYLKKEV</sequence>
<dbReference type="HOGENOM" id="CLU_043966_4_3_14"/>
<dbReference type="InterPro" id="IPR024072">
    <property type="entry name" value="DHFR-like_dom_sf"/>
</dbReference>
<dbReference type="OrthoDB" id="195113at2"/>
<dbReference type="InterPro" id="IPR050765">
    <property type="entry name" value="Riboflavin_Biosynth_HTPR"/>
</dbReference>
<dbReference type="Pfam" id="PF01872">
    <property type="entry name" value="RibD_C"/>
    <property type="match status" value="1"/>
</dbReference>
<dbReference type="PANTHER" id="PTHR38011:SF11">
    <property type="entry name" value="2,5-DIAMINO-6-RIBOSYLAMINO-4(3H)-PYRIMIDINONE 5'-PHOSPHATE REDUCTASE"/>
    <property type="match status" value="1"/>
</dbReference>
<accession>U4KP45</accession>
<dbReference type="AlphaFoldDB" id="U4KP45"/>
<gene>
    <name evidence="2" type="ORF">BN85310890</name>
</gene>
<proteinExistence type="predicted"/>